<dbReference type="InterPro" id="IPR011701">
    <property type="entry name" value="MFS"/>
</dbReference>
<keyword evidence="1" id="KW-1133">Transmembrane helix</keyword>
<feature type="transmembrane region" description="Helical" evidence="1">
    <location>
        <begin position="387"/>
        <end position="408"/>
    </location>
</feature>
<reference evidence="4" key="1">
    <citation type="submission" date="2015-03" db="EMBL/GenBank/DDBJ databases">
        <authorList>
            <person name="Urmite Genomes"/>
        </authorList>
    </citation>
    <scope>NUCLEOTIDE SEQUENCE [LARGE SCALE GENOMIC DNA]</scope>
    <source>
        <strain evidence="4">Arc-Hr</strain>
    </source>
</reference>
<evidence type="ECO:0000313" key="3">
    <source>
        <dbReference type="EMBL" id="CQR50291.1"/>
    </source>
</evidence>
<organism evidence="3 4">
    <name type="scientific">Haloferax massiliensis</name>
    <dbReference type="NCBI Taxonomy" id="1476858"/>
    <lineage>
        <taxon>Archaea</taxon>
        <taxon>Methanobacteriati</taxon>
        <taxon>Methanobacteriota</taxon>
        <taxon>Stenosarchaea group</taxon>
        <taxon>Halobacteria</taxon>
        <taxon>Halobacteriales</taxon>
        <taxon>Haloferacaceae</taxon>
        <taxon>Haloferax</taxon>
    </lineage>
</organism>
<dbReference type="PANTHER" id="PTHR23518">
    <property type="entry name" value="C-METHYLTRANSFERASE"/>
    <property type="match status" value="1"/>
</dbReference>
<dbReference type="EMBL" id="CSTE01000002">
    <property type="protein sequence ID" value="CQR50291.1"/>
    <property type="molecule type" value="Genomic_DNA"/>
</dbReference>
<name>A0A0D6JQV6_9EURY</name>
<dbReference type="Proteomes" id="UP000198902">
    <property type="component" value="Unassembled WGS sequence"/>
</dbReference>
<protein>
    <submittedName>
        <fullName evidence="3">Major Facilitator Superfamily protein</fullName>
    </submittedName>
</protein>
<dbReference type="GO" id="GO:0022857">
    <property type="term" value="F:transmembrane transporter activity"/>
    <property type="evidence" value="ECO:0007669"/>
    <property type="project" value="InterPro"/>
</dbReference>
<dbReference type="Gene3D" id="1.20.1250.20">
    <property type="entry name" value="MFS general substrate transporter like domains"/>
    <property type="match status" value="1"/>
</dbReference>
<proteinExistence type="predicted"/>
<feature type="transmembrane region" description="Helical" evidence="1">
    <location>
        <begin position="356"/>
        <end position="375"/>
    </location>
</feature>
<evidence type="ECO:0000259" key="2">
    <source>
        <dbReference type="PROSITE" id="PS50850"/>
    </source>
</evidence>
<dbReference type="PROSITE" id="PS50850">
    <property type="entry name" value="MFS"/>
    <property type="match status" value="1"/>
</dbReference>
<feature type="transmembrane region" description="Helical" evidence="1">
    <location>
        <begin position="45"/>
        <end position="67"/>
    </location>
</feature>
<feature type="transmembrane region" description="Helical" evidence="1">
    <location>
        <begin position="259"/>
        <end position="279"/>
    </location>
</feature>
<dbReference type="SUPFAM" id="SSF103473">
    <property type="entry name" value="MFS general substrate transporter"/>
    <property type="match status" value="1"/>
</dbReference>
<keyword evidence="1" id="KW-0472">Membrane</keyword>
<keyword evidence="4" id="KW-1185">Reference proteome</keyword>
<gene>
    <name evidence="3" type="ORF">BN996_01768</name>
</gene>
<dbReference type="OrthoDB" id="86286at2157"/>
<dbReference type="RefSeq" id="WP_089778288.1">
    <property type="nucleotide sequence ID" value="NZ_CABLRR010000002.1"/>
</dbReference>
<feature type="transmembrane region" description="Helical" evidence="1">
    <location>
        <begin position="326"/>
        <end position="350"/>
    </location>
</feature>
<dbReference type="InterPro" id="IPR020846">
    <property type="entry name" value="MFS_dom"/>
</dbReference>
<evidence type="ECO:0000256" key="1">
    <source>
        <dbReference type="SAM" id="Phobius"/>
    </source>
</evidence>
<accession>A0A0D6JQV6</accession>
<feature type="transmembrane region" description="Helical" evidence="1">
    <location>
        <begin position="178"/>
        <end position="197"/>
    </location>
</feature>
<dbReference type="PANTHER" id="PTHR23518:SF2">
    <property type="entry name" value="MAJOR FACILITATOR SUPERFAMILY TRANSPORTER"/>
    <property type="match status" value="1"/>
</dbReference>
<feature type="domain" description="Major facilitator superfamily (MFS) profile" evidence="2">
    <location>
        <begin position="1"/>
        <end position="440"/>
    </location>
</feature>
<keyword evidence="1" id="KW-0812">Transmembrane</keyword>
<feature type="transmembrane region" description="Helical" evidence="1">
    <location>
        <begin position="414"/>
        <end position="434"/>
    </location>
</feature>
<feature type="transmembrane region" description="Helical" evidence="1">
    <location>
        <begin position="16"/>
        <end position="39"/>
    </location>
</feature>
<sequence>MTDRHGRSNAGNRDRWLFGWALGYAAVGASSLVVPLYAIELGANALFVGLIAATAAFAGAPGAVLWGRLAARAKRRRPFILVALAATAGALSLTAAVSSPAAVLVANALLWFVVAAAAPVLNLIVVEGVPSKEWDRRFGVLNHYQGYGWLGGLVVGAVWSALAPRLFGLDALAVQRRFLVAAAVAAALGAVLVRVWYPERSTLSARRFARVSAGIRRQSGLVGRSVRAVPYGPSRLYWALHSLDIDDLRERMSPELLRYLAAATLFFVGFSVFFGPLPAYLVGSGRTADEVFALFVLSSLGSAVSYAKVGAFAARHDPRRLQAGALATRGLAFPAVAVVGTQVAALAGLVALGATFLVIGVTWAVIAVTATGLVTRLAPDRIRGEALGAYTALSSLGGGVGSALGGFVADAAGYVAAFGLAGVVVGCALVVVLLSGGRGVAAGEQSLAD</sequence>
<evidence type="ECO:0000313" key="4">
    <source>
        <dbReference type="Proteomes" id="UP000198902"/>
    </source>
</evidence>
<feature type="transmembrane region" description="Helical" evidence="1">
    <location>
        <begin position="79"/>
        <end position="98"/>
    </location>
</feature>
<dbReference type="InterPro" id="IPR036259">
    <property type="entry name" value="MFS_trans_sf"/>
</dbReference>
<feature type="transmembrane region" description="Helical" evidence="1">
    <location>
        <begin position="147"/>
        <end position="166"/>
    </location>
</feature>
<dbReference type="AlphaFoldDB" id="A0A0D6JQV6"/>
<feature type="transmembrane region" description="Helical" evidence="1">
    <location>
        <begin position="291"/>
        <end position="314"/>
    </location>
</feature>
<feature type="transmembrane region" description="Helical" evidence="1">
    <location>
        <begin position="104"/>
        <end position="126"/>
    </location>
</feature>
<dbReference type="Pfam" id="PF07690">
    <property type="entry name" value="MFS_1"/>
    <property type="match status" value="1"/>
</dbReference>